<name>A0ABU2ML51_9ACTN</name>
<comment type="caution">
    <text evidence="1">The sequence shown here is derived from an EMBL/GenBank/DDBJ whole genome shotgun (WGS) entry which is preliminary data.</text>
</comment>
<dbReference type="EMBL" id="JAVREL010000003">
    <property type="protein sequence ID" value="MDT0342341.1"/>
    <property type="molecule type" value="Genomic_DNA"/>
</dbReference>
<keyword evidence="2" id="KW-1185">Reference proteome</keyword>
<evidence type="ECO:0000313" key="2">
    <source>
        <dbReference type="Proteomes" id="UP001183246"/>
    </source>
</evidence>
<protein>
    <submittedName>
        <fullName evidence="1">Uncharacterized protein</fullName>
    </submittedName>
</protein>
<reference evidence="2" key="1">
    <citation type="submission" date="2023-07" db="EMBL/GenBank/DDBJ databases">
        <title>30 novel species of actinomycetes from the DSMZ collection.</title>
        <authorList>
            <person name="Nouioui I."/>
        </authorList>
    </citation>
    <scope>NUCLEOTIDE SEQUENCE [LARGE SCALE GENOMIC DNA]</scope>
    <source>
        <strain evidence="2">DSM 44938</strain>
    </source>
</reference>
<sequence>MGNGAAIKDFLASHPVDEHFANDAAVAPTTVTDETSAAWHDD</sequence>
<dbReference type="Proteomes" id="UP001183246">
    <property type="component" value="Unassembled WGS sequence"/>
</dbReference>
<organism evidence="1 2">
    <name type="scientific">Streptomyces litchfieldiae</name>
    <dbReference type="NCBI Taxonomy" id="3075543"/>
    <lineage>
        <taxon>Bacteria</taxon>
        <taxon>Bacillati</taxon>
        <taxon>Actinomycetota</taxon>
        <taxon>Actinomycetes</taxon>
        <taxon>Kitasatosporales</taxon>
        <taxon>Streptomycetaceae</taxon>
        <taxon>Streptomyces</taxon>
    </lineage>
</organism>
<accession>A0ABU2ML51</accession>
<gene>
    <name evidence="1" type="ORF">RM590_06835</name>
</gene>
<evidence type="ECO:0000313" key="1">
    <source>
        <dbReference type="EMBL" id="MDT0342341.1"/>
    </source>
</evidence>
<dbReference type="RefSeq" id="WP_311703478.1">
    <property type="nucleotide sequence ID" value="NZ_JAVREL010000003.1"/>
</dbReference>
<proteinExistence type="predicted"/>